<dbReference type="InterPro" id="IPR042095">
    <property type="entry name" value="SUMF_sf"/>
</dbReference>
<dbReference type="Pfam" id="PF03781">
    <property type="entry name" value="FGE-sulfatase"/>
    <property type="match status" value="1"/>
</dbReference>
<evidence type="ECO:0000256" key="1">
    <source>
        <dbReference type="SAM" id="SignalP"/>
    </source>
</evidence>
<keyword evidence="4" id="KW-1185">Reference proteome</keyword>
<dbReference type="InterPro" id="IPR016187">
    <property type="entry name" value="CTDL_fold"/>
</dbReference>
<evidence type="ECO:0000313" key="4">
    <source>
        <dbReference type="Proteomes" id="UP000248168"/>
    </source>
</evidence>
<reference evidence="4" key="1">
    <citation type="submission" date="2018-04" db="EMBL/GenBank/DDBJ databases">
        <authorList>
            <person name="Lucker S."/>
            <person name="Sakoula D."/>
        </authorList>
    </citation>
    <scope>NUCLEOTIDE SEQUENCE [LARGE SCALE GENOMIC DNA]</scope>
</reference>
<evidence type="ECO:0000313" key="3">
    <source>
        <dbReference type="EMBL" id="SPP65405.1"/>
    </source>
</evidence>
<feature type="domain" description="Sulfatase-modifying factor enzyme-like" evidence="2">
    <location>
        <begin position="28"/>
        <end position="291"/>
    </location>
</feature>
<organism evidence="3 4">
    <name type="scientific">Nitrospira lenta</name>
    <dbReference type="NCBI Taxonomy" id="1436998"/>
    <lineage>
        <taxon>Bacteria</taxon>
        <taxon>Pseudomonadati</taxon>
        <taxon>Nitrospirota</taxon>
        <taxon>Nitrospiria</taxon>
        <taxon>Nitrospirales</taxon>
        <taxon>Nitrospiraceae</taxon>
        <taxon>Nitrospira</taxon>
    </lineage>
</organism>
<dbReference type="InterPro" id="IPR005532">
    <property type="entry name" value="SUMF_dom"/>
</dbReference>
<dbReference type="OrthoDB" id="9806479at2"/>
<dbReference type="Gene3D" id="3.90.1580.10">
    <property type="entry name" value="paralog of FGE (formylglycine-generating enzyme)"/>
    <property type="match status" value="1"/>
</dbReference>
<dbReference type="SUPFAM" id="SSF56436">
    <property type="entry name" value="C-type lectin-like"/>
    <property type="match status" value="1"/>
</dbReference>
<accession>A0A330L6E5</accession>
<dbReference type="Proteomes" id="UP000248168">
    <property type="component" value="Unassembled WGS sequence"/>
</dbReference>
<evidence type="ECO:0000259" key="2">
    <source>
        <dbReference type="Pfam" id="PF03781"/>
    </source>
</evidence>
<feature type="chain" id="PRO_5016390599" description="Sulfatase-modifying factor enzyme-like domain-containing protein" evidence="1">
    <location>
        <begin position="24"/>
        <end position="294"/>
    </location>
</feature>
<keyword evidence="1" id="KW-0732">Signal</keyword>
<dbReference type="PANTHER" id="PTHR23150">
    <property type="entry name" value="SULFATASE MODIFYING FACTOR 1, 2"/>
    <property type="match status" value="1"/>
</dbReference>
<protein>
    <recommendedName>
        <fullName evidence="2">Sulfatase-modifying factor enzyme-like domain-containing protein</fullName>
    </recommendedName>
</protein>
<dbReference type="GO" id="GO:0120147">
    <property type="term" value="F:formylglycine-generating oxidase activity"/>
    <property type="evidence" value="ECO:0007669"/>
    <property type="project" value="TreeGrafter"/>
</dbReference>
<gene>
    <name evidence="3" type="ORF">NITLEN_30319</name>
</gene>
<dbReference type="InParanoid" id="A0A330L6E5"/>
<dbReference type="AlphaFoldDB" id="A0A330L6E5"/>
<dbReference type="InterPro" id="IPR051043">
    <property type="entry name" value="Sulfatase_Mod_Factor_Kinase"/>
</dbReference>
<name>A0A330L6E5_9BACT</name>
<dbReference type="EMBL" id="OUNR01000016">
    <property type="protein sequence ID" value="SPP65405.1"/>
    <property type="molecule type" value="Genomic_DNA"/>
</dbReference>
<proteinExistence type="predicted"/>
<sequence>MQAWMRGVLLLLLTVSAIRPAFGAEPSADMVLIPAGEYRMGTAEGSDGLADEHPERLIYLHAFFLDRFEVTNQGYAAFVQSTGHRPPANKNPASTIWDGTIYPSAIANHPVVNVSWEDAAAYCQWSGKRLPTEAEWEKAARGTDGRRYPWGNDWSWKNANSASYWAGHTIEFQSGTDWEAFWIKGDGARIAKKQGINGEVLTLPIGSFPDGASPYGIQDLAGNAAEWVQDWYDPNYYRSAPLSNPGGPERGAIKSMRGGSWLKPAISLRTSDRDWGIMDSRPSGTGFRCAKDSF</sequence>
<dbReference type="PANTHER" id="PTHR23150:SF19">
    <property type="entry name" value="FORMYLGLYCINE-GENERATING ENZYME"/>
    <property type="match status" value="1"/>
</dbReference>
<feature type="signal peptide" evidence="1">
    <location>
        <begin position="1"/>
        <end position="23"/>
    </location>
</feature>